<dbReference type="AlphaFoldDB" id="A0A9D1KCA3"/>
<proteinExistence type="predicted"/>
<feature type="non-terminal residue" evidence="1">
    <location>
        <position position="135"/>
    </location>
</feature>
<accession>A0A9D1KCA3</accession>
<sequence length="135" mass="15273">MKKFGYVIVLVLSILIFKTFYQVNASQFTTMLEIDSPYSNQPVMGELHFRGWVMSEDENHKVRILIDGKEIEDDLIKRVEREDVLNAIEGYGGREKNKTPGYEGSVDVSDLSLGTHQYKVEVVSSEGVVIGEKLS</sequence>
<reference evidence="1" key="1">
    <citation type="submission" date="2020-10" db="EMBL/GenBank/DDBJ databases">
        <authorList>
            <person name="Gilroy R."/>
        </authorList>
    </citation>
    <scope>NUCLEOTIDE SEQUENCE</scope>
    <source>
        <strain evidence="1">CHK195-26880</strain>
    </source>
</reference>
<organism evidence="1 2">
    <name type="scientific">Candidatus Onthousia faecipullorum</name>
    <dbReference type="NCBI Taxonomy" id="2840887"/>
    <lineage>
        <taxon>Bacteria</taxon>
        <taxon>Bacillati</taxon>
        <taxon>Bacillota</taxon>
        <taxon>Bacilli</taxon>
        <taxon>Candidatus Onthousia</taxon>
    </lineage>
</organism>
<dbReference type="EMBL" id="DVKQ01000071">
    <property type="protein sequence ID" value="HIT37931.1"/>
    <property type="molecule type" value="Genomic_DNA"/>
</dbReference>
<comment type="caution">
    <text evidence="1">The sequence shown here is derived from an EMBL/GenBank/DDBJ whole genome shotgun (WGS) entry which is preliminary data.</text>
</comment>
<gene>
    <name evidence="1" type="ORF">IAB59_05600</name>
</gene>
<evidence type="ECO:0000313" key="1">
    <source>
        <dbReference type="EMBL" id="HIT37931.1"/>
    </source>
</evidence>
<reference evidence="1" key="2">
    <citation type="journal article" date="2021" name="PeerJ">
        <title>Extensive microbial diversity within the chicken gut microbiome revealed by metagenomics and culture.</title>
        <authorList>
            <person name="Gilroy R."/>
            <person name="Ravi A."/>
            <person name="Getino M."/>
            <person name="Pursley I."/>
            <person name="Horton D.L."/>
            <person name="Alikhan N.F."/>
            <person name="Baker D."/>
            <person name="Gharbi K."/>
            <person name="Hall N."/>
            <person name="Watson M."/>
            <person name="Adriaenssens E.M."/>
            <person name="Foster-Nyarko E."/>
            <person name="Jarju S."/>
            <person name="Secka A."/>
            <person name="Antonio M."/>
            <person name="Oren A."/>
            <person name="Chaudhuri R.R."/>
            <person name="La Ragione R."/>
            <person name="Hildebrand F."/>
            <person name="Pallen M.J."/>
        </authorList>
    </citation>
    <scope>NUCLEOTIDE SEQUENCE</scope>
    <source>
        <strain evidence="1">CHK195-26880</strain>
    </source>
</reference>
<dbReference type="Proteomes" id="UP000886833">
    <property type="component" value="Unassembled WGS sequence"/>
</dbReference>
<protein>
    <submittedName>
        <fullName evidence="1">Uncharacterized protein</fullName>
    </submittedName>
</protein>
<evidence type="ECO:0000313" key="2">
    <source>
        <dbReference type="Proteomes" id="UP000886833"/>
    </source>
</evidence>
<name>A0A9D1KCA3_9FIRM</name>